<dbReference type="EMBL" id="LFVU01000007">
    <property type="protein sequence ID" value="KMT22545.1"/>
    <property type="molecule type" value="Genomic_DNA"/>
</dbReference>
<dbReference type="InterPro" id="IPR002781">
    <property type="entry name" value="TM_pro_TauE-like"/>
</dbReference>
<feature type="transmembrane region" description="Helical" evidence="6">
    <location>
        <begin position="75"/>
        <end position="97"/>
    </location>
</feature>
<comment type="caution">
    <text evidence="7">The sequence shown here is derived from an EMBL/GenBank/DDBJ whole genome shotgun (WGS) entry which is preliminary data.</text>
</comment>
<accession>A0A0J8D945</accession>
<dbReference type="PANTHER" id="PTHR43701:SF2">
    <property type="entry name" value="MEMBRANE TRANSPORTER PROTEIN YJNA-RELATED"/>
    <property type="match status" value="1"/>
</dbReference>
<gene>
    <name evidence="7" type="ORF">CLCY_10c00920</name>
</gene>
<evidence type="ECO:0000256" key="3">
    <source>
        <dbReference type="ARBA" id="ARBA00022692"/>
    </source>
</evidence>
<evidence type="ECO:0000256" key="1">
    <source>
        <dbReference type="ARBA" id="ARBA00004141"/>
    </source>
</evidence>
<feature type="transmembrane region" description="Helical" evidence="6">
    <location>
        <begin position="170"/>
        <end position="198"/>
    </location>
</feature>
<dbReference type="PANTHER" id="PTHR43701">
    <property type="entry name" value="MEMBRANE TRANSPORTER PROTEIN MJ0441-RELATED"/>
    <property type="match status" value="1"/>
</dbReference>
<feature type="transmembrane region" description="Helical" evidence="6">
    <location>
        <begin position="7"/>
        <end position="28"/>
    </location>
</feature>
<keyword evidence="6" id="KW-1003">Cell membrane</keyword>
<keyword evidence="5 6" id="KW-0472">Membrane</keyword>
<dbReference type="Pfam" id="PF01925">
    <property type="entry name" value="TauE"/>
    <property type="match status" value="2"/>
</dbReference>
<dbReference type="AlphaFoldDB" id="A0A0J8D945"/>
<feature type="transmembrane region" description="Helical" evidence="6">
    <location>
        <begin position="145"/>
        <end position="164"/>
    </location>
</feature>
<comment type="subcellular location">
    <subcellularLocation>
        <location evidence="6">Cell membrane</location>
        <topology evidence="6">Multi-pass membrane protein</topology>
    </subcellularLocation>
    <subcellularLocation>
        <location evidence="1">Membrane</location>
        <topology evidence="1">Multi-pass membrane protein</topology>
    </subcellularLocation>
</comment>
<feature type="transmembrane region" description="Helical" evidence="6">
    <location>
        <begin position="245"/>
        <end position="263"/>
    </location>
</feature>
<sequence length="266" mass="27992">MNKKQSVLLSLLTSTPIGALGGLIGLGGAEFRLPVLLGMLKLSARKAVAMNIAISLITIISSIIFRIPKISISTLLPLSLVMFSIIVGSMTGAYFGADFSKKVTESLLKNTILILLIFIGCLLICEGFVPFITGGINFGHVSIKVLVGVFCGLIIGFISSLLGVAGGELIIPILILIFGVDIKIAGTVSLLISLPTILIGISKNASNKMYSDKKDFTSLILPMGIGSIIGAFIGAALVSMISSEIIRLLLGILLIFSALKLFIEKK</sequence>
<feature type="transmembrane region" description="Helical" evidence="6">
    <location>
        <begin position="219"/>
        <end position="239"/>
    </location>
</feature>
<evidence type="ECO:0000256" key="5">
    <source>
        <dbReference type="ARBA" id="ARBA00023136"/>
    </source>
</evidence>
<comment type="similarity">
    <text evidence="2 6">Belongs to the 4-toluene sulfonate uptake permease (TSUP) (TC 2.A.102) family.</text>
</comment>
<dbReference type="InterPro" id="IPR051598">
    <property type="entry name" value="TSUP/Inactive_protease-like"/>
</dbReference>
<keyword evidence="4 6" id="KW-1133">Transmembrane helix</keyword>
<proteinExistence type="inferred from homology"/>
<organism evidence="7 8">
    <name type="scientific">Clostridium cylindrosporum DSM 605</name>
    <dbReference type="NCBI Taxonomy" id="1121307"/>
    <lineage>
        <taxon>Bacteria</taxon>
        <taxon>Bacillati</taxon>
        <taxon>Bacillota</taxon>
        <taxon>Clostridia</taxon>
        <taxon>Eubacteriales</taxon>
        <taxon>Clostridiaceae</taxon>
        <taxon>Clostridium</taxon>
    </lineage>
</organism>
<keyword evidence="3 6" id="KW-0812">Transmembrane</keyword>
<evidence type="ECO:0000256" key="4">
    <source>
        <dbReference type="ARBA" id="ARBA00022989"/>
    </source>
</evidence>
<evidence type="ECO:0000256" key="6">
    <source>
        <dbReference type="RuleBase" id="RU363041"/>
    </source>
</evidence>
<dbReference type="PATRIC" id="fig|1121307.3.peg.94"/>
<dbReference type="RefSeq" id="WP_048569957.1">
    <property type="nucleotide sequence ID" value="NZ_LFVU01000007.1"/>
</dbReference>
<dbReference type="GO" id="GO:0005886">
    <property type="term" value="C:plasma membrane"/>
    <property type="evidence" value="ECO:0007669"/>
    <property type="project" value="UniProtKB-SubCell"/>
</dbReference>
<keyword evidence="8" id="KW-1185">Reference proteome</keyword>
<evidence type="ECO:0000256" key="2">
    <source>
        <dbReference type="ARBA" id="ARBA00009142"/>
    </source>
</evidence>
<feature type="transmembrane region" description="Helical" evidence="6">
    <location>
        <begin position="48"/>
        <end position="68"/>
    </location>
</feature>
<dbReference type="STRING" id="1121307.CLCY_10c00920"/>
<feature type="transmembrane region" description="Helical" evidence="6">
    <location>
        <begin position="112"/>
        <end position="133"/>
    </location>
</feature>
<evidence type="ECO:0000313" key="8">
    <source>
        <dbReference type="Proteomes" id="UP000036756"/>
    </source>
</evidence>
<protein>
    <recommendedName>
        <fullName evidence="6">Probable membrane transporter protein</fullName>
    </recommendedName>
</protein>
<name>A0A0J8D945_CLOCY</name>
<dbReference type="OrthoDB" id="5366030at2"/>
<dbReference type="Proteomes" id="UP000036756">
    <property type="component" value="Unassembled WGS sequence"/>
</dbReference>
<reference evidence="7 8" key="1">
    <citation type="submission" date="2015-06" db="EMBL/GenBank/DDBJ databases">
        <title>Draft genome sequence of the purine-degrading Clostridium cylindrosporum HC-1 (DSM 605).</title>
        <authorList>
            <person name="Poehlein A."/>
            <person name="Schiel-Bengelsdorf B."/>
            <person name="Bengelsdorf F."/>
            <person name="Daniel R."/>
            <person name="Duerre P."/>
        </authorList>
    </citation>
    <scope>NUCLEOTIDE SEQUENCE [LARGE SCALE GENOMIC DNA]</scope>
    <source>
        <strain evidence="7 8">DSM 605</strain>
    </source>
</reference>
<evidence type="ECO:0000313" key="7">
    <source>
        <dbReference type="EMBL" id="KMT22545.1"/>
    </source>
</evidence>